<reference evidence="2 3" key="1">
    <citation type="submission" date="2015-07" db="EMBL/GenBank/DDBJ databases">
        <title>The genome of Dufourea novaeangliae.</title>
        <authorList>
            <person name="Pan H."/>
            <person name="Kapheim K."/>
        </authorList>
    </citation>
    <scope>NUCLEOTIDE SEQUENCE [LARGE SCALE GENOMIC DNA]</scope>
    <source>
        <strain evidence="2">0120121106</strain>
        <tissue evidence="2">Whole body</tissue>
    </source>
</reference>
<name>A0A154P412_DUFNO</name>
<gene>
    <name evidence="2" type="ORF">WN55_06659</name>
</gene>
<evidence type="ECO:0000256" key="1">
    <source>
        <dbReference type="SAM" id="MobiDB-lite"/>
    </source>
</evidence>
<organism evidence="2 3">
    <name type="scientific">Dufourea novaeangliae</name>
    <name type="common">Sweat bee</name>
    <dbReference type="NCBI Taxonomy" id="178035"/>
    <lineage>
        <taxon>Eukaryota</taxon>
        <taxon>Metazoa</taxon>
        <taxon>Ecdysozoa</taxon>
        <taxon>Arthropoda</taxon>
        <taxon>Hexapoda</taxon>
        <taxon>Insecta</taxon>
        <taxon>Pterygota</taxon>
        <taxon>Neoptera</taxon>
        <taxon>Endopterygota</taxon>
        <taxon>Hymenoptera</taxon>
        <taxon>Apocrita</taxon>
        <taxon>Aculeata</taxon>
        <taxon>Apoidea</taxon>
        <taxon>Anthophila</taxon>
        <taxon>Halictidae</taxon>
        <taxon>Rophitinae</taxon>
        <taxon>Dufourea</taxon>
    </lineage>
</organism>
<dbReference type="AlphaFoldDB" id="A0A154P412"/>
<proteinExistence type="predicted"/>
<accession>A0A154P412</accession>
<dbReference type="STRING" id="178035.A0A154P412"/>
<dbReference type="Proteomes" id="UP000076502">
    <property type="component" value="Unassembled WGS sequence"/>
</dbReference>
<feature type="non-terminal residue" evidence="2">
    <location>
        <position position="1"/>
    </location>
</feature>
<dbReference type="EMBL" id="KQ434801">
    <property type="protein sequence ID" value="KZC05870.1"/>
    <property type="molecule type" value="Genomic_DNA"/>
</dbReference>
<keyword evidence="3" id="KW-1185">Reference proteome</keyword>
<protein>
    <submittedName>
        <fullName evidence="2">Uncharacterized protein</fullName>
    </submittedName>
</protein>
<evidence type="ECO:0000313" key="2">
    <source>
        <dbReference type="EMBL" id="KZC05870.1"/>
    </source>
</evidence>
<sequence>LLLNPPSANIYRRVESRIITTFAVFPEAKLRNLLKGQVFTDGKPSLILSRLRNLNDGACDHAVIRSVFSDSSMESDLKRVLASVVSLSEKLARLEARNKPRPRSARRSVPNRNRGRSAERTTPRLCVAHSKYPENPTS</sequence>
<evidence type="ECO:0000313" key="3">
    <source>
        <dbReference type="Proteomes" id="UP000076502"/>
    </source>
</evidence>
<feature type="region of interest" description="Disordered" evidence="1">
    <location>
        <begin position="95"/>
        <end position="138"/>
    </location>
</feature>